<feature type="region of interest" description="Disordered" evidence="1">
    <location>
        <begin position="192"/>
        <end position="212"/>
    </location>
</feature>
<proteinExistence type="predicted"/>
<protein>
    <submittedName>
        <fullName evidence="2">Uncharacterized protein</fullName>
    </submittedName>
</protein>
<dbReference type="Proteomes" id="UP000184073">
    <property type="component" value="Unassembled WGS sequence"/>
</dbReference>
<dbReference type="RefSeq" id="XP_040664657.1">
    <property type="nucleotide sequence ID" value="XM_040816890.1"/>
</dbReference>
<accession>A0A1L9PBS1</accession>
<dbReference type="STRING" id="1036611.A0A1L9PBS1"/>
<keyword evidence="3" id="KW-1185">Reference proteome</keyword>
<evidence type="ECO:0000313" key="2">
    <source>
        <dbReference type="EMBL" id="OJI98894.1"/>
    </source>
</evidence>
<dbReference type="VEuPathDB" id="FungiDB:ASPVEDRAFT_80523"/>
<dbReference type="OrthoDB" id="4177740at2759"/>
<sequence>MSLRSIYNRVPSINTQALFENTLFDTRVAEWNSHGKAQIRQGLRAEISKMFDKVYFSITPTIDPTTAQELGIQCEKLDLVTYGGERRHGNFFKSRPSAWLALHPVDPEDRNTAKQIMSIEKEWQTRTNNVGGNYAEAEMVSAALSYEFRLYERITPFEGVVATSGTRGRSDSYTLEEISGWVSLKKSTHLNKGKYMQPTPLPKPKSRDEPPPDLRANINRAAFEWTRLAEAWMRDDSRPHRIFLLEHASRPEEDLLRSEVLTILGMIRERLAGHTLREHKIAPVMVISCMNGFTARITEGHYSEGKLILYKSPLYYFDTDGYRDANVELFLLYLASEPVGDTTA</sequence>
<organism evidence="2 3">
    <name type="scientific">Aspergillus versicolor CBS 583.65</name>
    <dbReference type="NCBI Taxonomy" id="1036611"/>
    <lineage>
        <taxon>Eukaryota</taxon>
        <taxon>Fungi</taxon>
        <taxon>Dikarya</taxon>
        <taxon>Ascomycota</taxon>
        <taxon>Pezizomycotina</taxon>
        <taxon>Eurotiomycetes</taxon>
        <taxon>Eurotiomycetidae</taxon>
        <taxon>Eurotiales</taxon>
        <taxon>Aspergillaceae</taxon>
        <taxon>Aspergillus</taxon>
        <taxon>Aspergillus subgen. Nidulantes</taxon>
    </lineage>
</organism>
<evidence type="ECO:0000313" key="3">
    <source>
        <dbReference type="Proteomes" id="UP000184073"/>
    </source>
</evidence>
<dbReference type="EMBL" id="KV878126">
    <property type="protein sequence ID" value="OJI98894.1"/>
    <property type="molecule type" value="Genomic_DNA"/>
</dbReference>
<reference evidence="3" key="1">
    <citation type="journal article" date="2017" name="Genome Biol.">
        <title>Comparative genomics reveals high biological diversity and specific adaptations in the industrially and medically important fungal genus Aspergillus.</title>
        <authorList>
            <person name="de Vries R.P."/>
            <person name="Riley R."/>
            <person name="Wiebenga A."/>
            <person name="Aguilar-Osorio G."/>
            <person name="Amillis S."/>
            <person name="Uchima C.A."/>
            <person name="Anderluh G."/>
            <person name="Asadollahi M."/>
            <person name="Askin M."/>
            <person name="Barry K."/>
            <person name="Battaglia E."/>
            <person name="Bayram O."/>
            <person name="Benocci T."/>
            <person name="Braus-Stromeyer S.A."/>
            <person name="Caldana C."/>
            <person name="Canovas D."/>
            <person name="Cerqueira G.C."/>
            <person name="Chen F."/>
            <person name="Chen W."/>
            <person name="Choi C."/>
            <person name="Clum A."/>
            <person name="Dos Santos R.A."/>
            <person name="Damasio A.R."/>
            <person name="Diallinas G."/>
            <person name="Emri T."/>
            <person name="Fekete E."/>
            <person name="Flipphi M."/>
            <person name="Freyberg S."/>
            <person name="Gallo A."/>
            <person name="Gournas C."/>
            <person name="Habgood R."/>
            <person name="Hainaut M."/>
            <person name="Harispe M.L."/>
            <person name="Henrissat B."/>
            <person name="Hilden K.S."/>
            <person name="Hope R."/>
            <person name="Hossain A."/>
            <person name="Karabika E."/>
            <person name="Karaffa L."/>
            <person name="Karanyi Z."/>
            <person name="Krasevec N."/>
            <person name="Kuo A."/>
            <person name="Kusch H."/>
            <person name="LaButti K."/>
            <person name="Lagendijk E.L."/>
            <person name="Lapidus A."/>
            <person name="Levasseur A."/>
            <person name="Lindquist E."/>
            <person name="Lipzen A."/>
            <person name="Logrieco A.F."/>
            <person name="MacCabe A."/>
            <person name="Maekelae M.R."/>
            <person name="Malavazi I."/>
            <person name="Melin P."/>
            <person name="Meyer V."/>
            <person name="Mielnichuk N."/>
            <person name="Miskei M."/>
            <person name="Molnar A.P."/>
            <person name="Mule G."/>
            <person name="Ngan C.Y."/>
            <person name="Orejas M."/>
            <person name="Orosz E."/>
            <person name="Ouedraogo J.P."/>
            <person name="Overkamp K.M."/>
            <person name="Park H.-S."/>
            <person name="Perrone G."/>
            <person name="Piumi F."/>
            <person name="Punt P.J."/>
            <person name="Ram A.F."/>
            <person name="Ramon A."/>
            <person name="Rauscher S."/>
            <person name="Record E."/>
            <person name="Riano-Pachon D.M."/>
            <person name="Robert V."/>
            <person name="Roehrig J."/>
            <person name="Ruller R."/>
            <person name="Salamov A."/>
            <person name="Salih N.S."/>
            <person name="Samson R.A."/>
            <person name="Sandor E."/>
            <person name="Sanguinetti M."/>
            <person name="Schuetze T."/>
            <person name="Sepcic K."/>
            <person name="Shelest E."/>
            <person name="Sherlock G."/>
            <person name="Sophianopoulou V."/>
            <person name="Squina F.M."/>
            <person name="Sun H."/>
            <person name="Susca A."/>
            <person name="Todd R.B."/>
            <person name="Tsang A."/>
            <person name="Unkles S.E."/>
            <person name="van de Wiele N."/>
            <person name="van Rossen-Uffink D."/>
            <person name="Oliveira J.V."/>
            <person name="Vesth T.C."/>
            <person name="Visser J."/>
            <person name="Yu J.-H."/>
            <person name="Zhou M."/>
            <person name="Andersen M.R."/>
            <person name="Archer D.B."/>
            <person name="Baker S.E."/>
            <person name="Benoit I."/>
            <person name="Brakhage A.A."/>
            <person name="Braus G.H."/>
            <person name="Fischer R."/>
            <person name="Frisvad J.C."/>
            <person name="Goldman G.H."/>
            <person name="Houbraken J."/>
            <person name="Oakley B."/>
            <person name="Pocsi I."/>
            <person name="Scazzocchio C."/>
            <person name="Seiboth B."/>
            <person name="vanKuyk P.A."/>
            <person name="Wortman J."/>
            <person name="Dyer P.S."/>
            <person name="Grigoriev I.V."/>
        </authorList>
    </citation>
    <scope>NUCLEOTIDE SEQUENCE [LARGE SCALE GENOMIC DNA]</scope>
    <source>
        <strain evidence="3">CBS 583.65</strain>
    </source>
</reference>
<evidence type="ECO:0000256" key="1">
    <source>
        <dbReference type="SAM" id="MobiDB-lite"/>
    </source>
</evidence>
<name>A0A1L9PBS1_ASPVE</name>
<gene>
    <name evidence="2" type="ORF">ASPVEDRAFT_80523</name>
</gene>
<dbReference type="AlphaFoldDB" id="A0A1L9PBS1"/>
<dbReference type="GeneID" id="63732401"/>